<dbReference type="AlphaFoldDB" id="B4VH84"/>
<protein>
    <submittedName>
        <fullName evidence="1">Uncharacterized protein</fullName>
    </submittedName>
</protein>
<gene>
    <name evidence="1" type="ORF">MC7420_7392</name>
</gene>
<keyword evidence="2" id="KW-1185">Reference proteome</keyword>
<evidence type="ECO:0000313" key="2">
    <source>
        <dbReference type="Proteomes" id="UP000003835"/>
    </source>
</evidence>
<proteinExistence type="predicted"/>
<dbReference type="Proteomes" id="UP000003835">
    <property type="component" value="Unassembled WGS sequence"/>
</dbReference>
<dbReference type="STRING" id="118168.MC7420_7392"/>
<accession>B4VH84</accession>
<sequence length="44" mass="4659">MGTVNENFSTLAVAKGCTAQQTSEMIGKRVAIQGAPPSLYLLYV</sequence>
<reference evidence="1 2" key="1">
    <citation type="submission" date="2008-07" db="EMBL/GenBank/DDBJ databases">
        <authorList>
            <person name="Tandeau de Marsac N."/>
            <person name="Ferriera S."/>
            <person name="Johnson J."/>
            <person name="Kravitz S."/>
            <person name="Beeson K."/>
            <person name="Sutton G."/>
            <person name="Rogers Y.-H."/>
            <person name="Friedman R."/>
            <person name="Frazier M."/>
            <person name="Venter J.C."/>
        </authorList>
    </citation>
    <scope>NUCLEOTIDE SEQUENCE [LARGE SCALE GENOMIC DNA]</scope>
    <source>
        <strain evidence="1 2">PCC 7420</strain>
    </source>
</reference>
<organism evidence="1 2">
    <name type="scientific">Coleofasciculus chthonoplastes PCC 7420</name>
    <dbReference type="NCBI Taxonomy" id="118168"/>
    <lineage>
        <taxon>Bacteria</taxon>
        <taxon>Bacillati</taxon>
        <taxon>Cyanobacteriota</taxon>
        <taxon>Cyanophyceae</taxon>
        <taxon>Coleofasciculales</taxon>
        <taxon>Coleofasciculaceae</taxon>
        <taxon>Coleofasciculus</taxon>
    </lineage>
</organism>
<evidence type="ECO:0000313" key="1">
    <source>
        <dbReference type="EMBL" id="EDX78739.1"/>
    </source>
</evidence>
<name>B4VH84_9CYAN</name>
<dbReference type="EMBL" id="DS989841">
    <property type="protein sequence ID" value="EDX78739.1"/>
    <property type="molecule type" value="Genomic_DNA"/>
</dbReference>
<dbReference type="HOGENOM" id="CLU_3214790_0_0_3"/>